<dbReference type="PANTHER" id="PTHR45138:SF9">
    <property type="entry name" value="DIGUANYLATE CYCLASE DGCM-RELATED"/>
    <property type="match status" value="1"/>
</dbReference>
<dbReference type="STRING" id="349521.HCH_02106"/>
<dbReference type="EMBL" id="CP000155">
    <property type="protein sequence ID" value="ABC28935.1"/>
    <property type="molecule type" value="Genomic_DNA"/>
</dbReference>
<dbReference type="SMART" id="SM00267">
    <property type="entry name" value="GGDEF"/>
    <property type="match status" value="1"/>
</dbReference>
<evidence type="ECO:0000313" key="8">
    <source>
        <dbReference type="Proteomes" id="UP000000238"/>
    </source>
</evidence>
<dbReference type="FunFam" id="3.30.70.270:FF:000001">
    <property type="entry name" value="Diguanylate cyclase domain protein"/>
    <property type="match status" value="1"/>
</dbReference>
<dbReference type="KEGG" id="hch:HCH_02106"/>
<dbReference type="SUPFAM" id="SSF55073">
    <property type="entry name" value="Nucleotide cyclase"/>
    <property type="match status" value="1"/>
</dbReference>
<dbReference type="CDD" id="cd01949">
    <property type="entry name" value="GGDEF"/>
    <property type="match status" value="1"/>
</dbReference>
<feature type="domain" description="HAMP" evidence="5">
    <location>
        <begin position="284"/>
        <end position="338"/>
    </location>
</feature>
<dbReference type="GO" id="GO:0052621">
    <property type="term" value="F:diguanylate cyclase activity"/>
    <property type="evidence" value="ECO:0007669"/>
    <property type="project" value="UniProtKB-EC"/>
</dbReference>
<dbReference type="GO" id="GO:0043709">
    <property type="term" value="P:cell adhesion involved in single-species biofilm formation"/>
    <property type="evidence" value="ECO:0007669"/>
    <property type="project" value="TreeGrafter"/>
</dbReference>
<dbReference type="InterPro" id="IPR007892">
    <property type="entry name" value="CHASE4"/>
</dbReference>
<accession>Q2SK89</accession>
<feature type="transmembrane region" description="Helical" evidence="4">
    <location>
        <begin position="266"/>
        <end position="287"/>
    </location>
</feature>
<reference evidence="7 8" key="1">
    <citation type="journal article" date="2005" name="Nucleic Acids Res.">
        <title>Genomic blueprint of Hahella chejuensis, a marine microbe producing an algicidal agent.</title>
        <authorList>
            <person name="Jeong H."/>
            <person name="Yim J.H."/>
            <person name="Lee C."/>
            <person name="Choi S.-H."/>
            <person name="Park Y.K."/>
            <person name="Yoon S.H."/>
            <person name="Hur C.-G."/>
            <person name="Kang H.-Y."/>
            <person name="Kim D."/>
            <person name="Lee H.H."/>
            <person name="Park K.H."/>
            <person name="Park S.-H."/>
            <person name="Park H.-S."/>
            <person name="Lee H.K."/>
            <person name="Oh T.K."/>
            <person name="Kim J.F."/>
        </authorList>
    </citation>
    <scope>NUCLEOTIDE SEQUENCE [LARGE SCALE GENOMIC DNA]</scope>
    <source>
        <strain evidence="7 8">KCTC 2396</strain>
    </source>
</reference>
<dbReference type="Gene3D" id="6.10.340.10">
    <property type="match status" value="1"/>
</dbReference>
<protein>
    <recommendedName>
        <fullName evidence="2">diguanylate cyclase</fullName>
        <ecNumber evidence="2">2.7.7.65</ecNumber>
    </recommendedName>
</protein>
<comment type="catalytic activity">
    <reaction evidence="3">
        <text>2 GTP = 3',3'-c-di-GMP + 2 diphosphate</text>
        <dbReference type="Rhea" id="RHEA:24898"/>
        <dbReference type="ChEBI" id="CHEBI:33019"/>
        <dbReference type="ChEBI" id="CHEBI:37565"/>
        <dbReference type="ChEBI" id="CHEBI:58805"/>
        <dbReference type="EC" id="2.7.7.65"/>
    </reaction>
</comment>
<dbReference type="GO" id="GO:1902201">
    <property type="term" value="P:negative regulation of bacterial-type flagellum-dependent cell motility"/>
    <property type="evidence" value="ECO:0007669"/>
    <property type="project" value="TreeGrafter"/>
</dbReference>
<feature type="domain" description="GGDEF" evidence="6">
    <location>
        <begin position="374"/>
        <end position="511"/>
    </location>
</feature>
<evidence type="ECO:0000259" key="6">
    <source>
        <dbReference type="PROSITE" id="PS50887"/>
    </source>
</evidence>
<evidence type="ECO:0000256" key="1">
    <source>
        <dbReference type="ARBA" id="ARBA00001946"/>
    </source>
</evidence>
<dbReference type="GO" id="GO:0005886">
    <property type="term" value="C:plasma membrane"/>
    <property type="evidence" value="ECO:0007669"/>
    <property type="project" value="TreeGrafter"/>
</dbReference>
<dbReference type="InterPro" id="IPR029787">
    <property type="entry name" value="Nucleotide_cyclase"/>
</dbReference>
<evidence type="ECO:0000256" key="4">
    <source>
        <dbReference type="SAM" id="Phobius"/>
    </source>
</evidence>
<dbReference type="CDD" id="cd06225">
    <property type="entry name" value="HAMP"/>
    <property type="match status" value="1"/>
</dbReference>
<sequence length="528" mass="59691">MIFMAGLQVFFAPMARDLESQRARLDIDRVTGALFHELTNLHQYTLDWAAWDDTYRFIEAPYPEYVESNLGDPTLVNLKLDAMMLYKPNGEVVWGKTWDQETGETLAVKELPLDGPPDPGFILGVALGDFKDPYSGYSGIMGTESGLMFVSVRPVFRSNLTGPANGVLLFGRLVRGRLLQNVQQLVGVPFAVFWMHDPKLSDDLRDIADRLTVDEPIYTREVSDSKLEGYTLIPDIESDLSILVRINADRDFFNLTAATFDRAMSYASYLLTAVLGIFAFLVLMLVLRPLARLEAYVRRVQSQPQLEKLDLPKLPRDEIGKLGRAFYQLLCQLQEQSEKLREMSFRDELTGLANRRAVIGYLDERWRLALEQKSDIAIIICDVDYFKDFNDHYGHDMGDEVLKEVASALRRGANKRLDLVARYGGEEFLIVLPGADLHIGEQVAERLVKRVYEMKLPHHFSQIAQYVSVSCGVAAGSPGEDETKEEWIRLADEALYKAKESGRNRFAAINPADLRRVKSSGSYNSVNP</sequence>
<dbReference type="Proteomes" id="UP000000238">
    <property type="component" value="Chromosome"/>
</dbReference>
<proteinExistence type="predicted"/>
<dbReference type="NCBIfam" id="TIGR00254">
    <property type="entry name" value="GGDEF"/>
    <property type="match status" value="1"/>
</dbReference>
<keyword evidence="4" id="KW-0812">Transmembrane</keyword>
<dbReference type="InterPro" id="IPR050469">
    <property type="entry name" value="Diguanylate_Cyclase"/>
</dbReference>
<keyword evidence="4" id="KW-0472">Membrane</keyword>
<dbReference type="PROSITE" id="PS50885">
    <property type="entry name" value="HAMP"/>
    <property type="match status" value="1"/>
</dbReference>
<name>Q2SK89_HAHCH</name>
<dbReference type="InterPro" id="IPR003660">
    <property type="entry name" value="HAMP_dom"/>
</dbReference>
<evidence type="ECO:0000313" key="7">
    <source>
        <dbReference type="EMBL" id="ABC28935.1"/>
    </source>
</evidence>
<dbReference type="AlphaFoldDB" id="Q2SK89"/>
<dbReference type="eggNOG" id="COG3322">
    <property type="taxonomic scope" value="Bacteria"/>
</dbReference>
<organism evidence="7 8">
    <name type="scientific">Hahella chejuensis (strain KCTC 2396)</name>
    <dbReference type="NCBI Taxonomy" id="349521"/>
    <lineage>
        <taxon>Bacteria</taxon>
        <taxon>Pseudomonadati</taxon>
        <taxon>Pseudomonadota</taxon>
        <taxon>Gammaproteobacteria</taxon>
        <taxon>Oceanospirillales</taxon>
        <taxon>Hahellaceae</taxon>
        <taxon>Hahella</taxon>
    </lineage>
</organism>
<dbReference type="Gene3D" id="3.30.70.270">
    <property type="match status" value="1"/>
</dbReference>
<evidence type="ECO:0000256" key="2">
    <source>
        <dbReference type="ARBA" id="ARBA00012528"/>
    </source>
</evidence>
<evidence type="ECO:0000259" key="5">
    <source>
        <dbReference type="PROSITE" id="PS50885"/>
    </source>
</evidence>
<dbReference type="PANTHER" id="PTHR45138">
    <property type="entry name" value="REGULATORY COMPONENTS OF SENSORY TRANSDUCTION SYSTEM"/>
    <property type="match status" value="1"/>
</dbReference>
<keyword evidence="4" id="KW-1133">Transmembrane helix</keyword>
<comment type="cofactor">
    <cofactor evidence="1">
        <name>Mg(2+)</name>
        <dbReference type="ChEBI" id="CHEBI:18420"/>
    </cofactor>
</comment>
<dbReference type="Pfam" id="PF05228">
    <property type="entry name" value="CHASE4"/>
    <property type="match status" value="1"/>
</dbReference>
<keyword evidence="8" id="KW-1185">Reference proteome</keyword>
<dbReference type="InterPro" id="IPR000160">
    <property type="entry name" value="GGDEF_dom"/>
</dbReference>
<dbReference type="PROSITE" id="PS50887">
    <property type="entry name" value="GGDEF"/>
    <property type="match status" value="1"/>
</dbReference>
<dbReference type="GO" id="GO:0007165">
    <property type="term" value="P:signal transduction"/>
    <property type="evidence" value="ECO:0007669"/>
    <property type="project" value="InterPro"/>
</dbReference>
<dbReference type="Pfam" id="PF00990">
    <property type="entry name" value="GGDEF"/>
    <property type="match status" value="1"/>
</dbReference>
<dbReference type="InterPro" id="IPR043128">
    <property type="entry name" value="Rev_trsase/Diguanyl_cyclase"/>
</dbReference>
<dbReference type="EC" id="2.7.7.65" evidence="2"/>
<gene>
    <name evidence="7" type="ordered locus">HCH_02106</name>
</gene>
<dbReference type="eggNOG" id="COG3706">
    <property type="taxonomic scope" value="Bacteria"/>
</dbReference>
<dbReference type="HOGENOM" id="CLU_036190_0_0_6"/>
<evidence type="ECO:0000256" key="3">
    <source>
        <dbReference type="ARBA" id="ARBA00034247"/>
    </source>
</evidence>